<keyword evidence="3" id="KW-1185">Reference proteome</keyword>
<gene>
    <name evidence="2" type="ORF">AVEN_205215_1</name>
</gene>
<reference evidence="2 3" key="1">
    <citation type="journal article" date="2019" name="Sci. Rep.">
        <title>Orb-weaving spider Araneus ventricosus genome elucidates the spidroin gene catalogue.</title>
        <authorList>
            <person name="Kono N."/>
            <person name="Nakamura H."/>
            <person name="Ohtoshi R."/>
            <person name="Moran D.A.P."/>
            <person name="Shinohara A."/>
            <person name="Yoshida Y."/>
            <person name="Fujiwara M."/>
            <person name="Mori M."/>
            <person name="Tomita M."/>
            <person name="Arakawa K."/>
        </authorList>
    </citation>
    <scope>NUCLEOTIDE SEQUENCE [LARGE SCALE GENOMIC DNA]</scope>
</reference>
<dbReference type="EMBL" id="BGPR01003828">
    <property type="protein sequence ID" value="GBM92883.1"/>
    <property type="molecule type" value="Genomic_DNA"/>
</dbReference>
<protein>
    <submittedName>
        <fullName evidence="2">Uncharacterized protein</fullName>
    </submittedName>
</protein>
<proteinExistence type="predicted"/>
<evidence type="ECO:0000313" key="2">
    <source>
        <dbReference type="EMBL" id="GBM92883.1"/>
    </source>
</evidence>
<feature type="region of interest" description="Disordered" evidence="1">
    <location>
        <begin position="83"/>
        <end position="105"/>
    </location>
</feature>
<evidence type="ECO:0000313" key="3">
    <source>
        <dbReference type="Proteomes" id="UP000499080"/>
    </source>
</evidence>
<organism evidence="2 3">
    <name type="scientific">Araneus ventricosus</name>
    <name type="common">Orbweaver spider</name>
    <name type="synonym">Epeira ventricosa</name>
    <dbReference type="NCBI Taxonomy" id="182803"/>
    <lineage>
        <taxon>Eukaryota</taxon>
        <taxon>Metazoa</taxon>
        <taxon>Ecdysozoa</taxon>
        <taxon>Arthropoda</taxon>
        <taxon>Chelicerata</taxon>
        <taxon>Arachnida</taxon>
        <taxon>Araneae</taxon>
        <taxon>Araneomorphae</taxon>
        <taxon>Entelegynae</taxon>
        <taxon>Araneoidea</taxon>
        <taxon>Araneidae</taxon>
        <taxon>Araneus</taxon>
    </lineage>
</organism>
<evidence type="ECO:0000256" key="1">
    <source>
        <dbReference type="SAM" id="MobiDB-lite"/>
    </source>
</evidence>
<comment type="caution">
    <text evidence="2">The sequence shown here is derived from an EMBL/GenBank/DDBJ whole genome shotgun (WGS) entry which is preliminary data.</text>
</comment>
<accession>A0A4Y2JR56</accession>
<dbReference type="Proteomes" id="UP000499080">
    <property type="component" value="Unassembled WGS sequence"/>
</dbReference>
<name>A0A4Y2JR56_ARAVE</name>
<sequence length="160" mass="18376">MTPSGNCRTAYNCNLSRQMFDVTVGAWGCVTQLHYRHSLGYCPMQRKFRPFVSFLFATTSVHNCTRTLRTHYYRGRGGLVVRSRPRDRRAPGSKPDSTEDPPYMGPTTRQIILSVQTPFRWCGAEVWRCQLRCRPRHLTAVQNDEVRPKIALVLLQNGTS</sequence>
<dbReference type="AlphaFoldDB" id="A0A4Y2JR56"/>